<sequence>VKEPDLFNGDKTRYNAWKQQVQQYVGGLDKDRAITIVLSFVRGERVERWRQAFSRTWYQGGRWIFHDEASFWLEVDRVYVDPNLAKTAQVRLEHCMMGNRAAADFFQEFEEHVSEAGFYTSDTHVLDLLQRNAKYDIVDRIYATGDEPVDYDDWKKR</sequence>
<evidence type="ECO:0000313" key="2">
    <source>
        <dbReference type="Proteomes" id="UP000308197"/>
    </source>
</evidence>
<dbReference type="EMBL" id="ML212142">
    <property type="protein sequence ID" value="TFK79163.1"/>
    <property type="molecule type" value="Genomic_DNA"/>
</dbReference>
<reference evidence="1 2" key="1">
    <citation type="journal article" date="2019" name="Nat. Ecol. Evol.">
        <title>Megaphylogeny resolves global patterns of mushroom evolution.</title>
        <authorList>
            <person name="Varga T."/>
            <person name="Krizsan K."/>
            <person name="Foldi C."/>
            <person name="Dima B."/>
            <person name="Sanchez-Garcia M."/>
            <person name="Sanchez-Ramirez S."/>
            <person name="Szollosi G.J."/>
            <person name="Szarkandi J.G."/>
            <person name="Papp V."/>
            <person name="Albert L."/>
            <person name="Andreopoulos W."/>
            <person name="Angelini C."/>
            <person name="Antonin V."/>
            <person name="Barry K.W."/>
            <person name="Bougher N.L."/>
            <person name="Buchanan P."/>
            <person name="Buyck B."/>
            <person name="Bense V."/>
            <person name="Catcheside P."/>
            <person name="Chovatia M."/>
            <person name="Cooper J."/>
            <person name="Damon W."/>
            <person name="Desjardin D."/>
            <person name="Finy P."/>
            <person name="Geml J."/>
            <person name="Haridas S."/>
            <person name="Hughes K."/>
            <person name="Justo A."/>
            <person name="Karasinski D."/>
            <person name="Kautmanova I."/>
            <person name="Kiss B."/>
            <person name="Kocsube S."/>
            <person name="Kotiranta H."/>
            <person name="LaButti K.M."/>
            <person name="Lechner B.E."/>
            <person name="Liimatainen K."/>
            <person name="Lipzen A."/>
            <person name="Lukacs Z."/>
            <person name="Mihaltcheva S."/>
            <person name="Morgado L.N."/>
            <person name="Niskanen T."/>
            <person name="Noordeloos M.E."/>
            <person name="Ohm R.A."/>
            <person name="Ortiz-Santana B."/>
            <person name="Ovrebo C."/>
            <person name="Racz N."/>
            <person name="Riley R."/>
            <person name="Savchenko A."/>
            <person name="Shiryaev A."/>
            <person name="Soop K."/>
            <person name="Spirin V."/>
            <person name="Szebenyi C."/>
            <person name="Tomsovsky M."/>
            <person name="Tulloss R.E."/>
            <person name="Uehling J."/>
            <person name="Grigoriev I.V."/>
            <person name="Vagvolgyi C."/>
            <person name="Papp T."/>
            <person name="Martin F.M."/>
            <person name="Miettinen O."/>
            <person name="Hibbett D.S."/>
            <person name="Nagy L.G."/>
        </authorList>
    </citation>
    <scope>NUCLEOTIDE SEQUENCE [LARGE SCALE GENOMIC DNA]</scope>
    <source>
        <strain evidence="1 2">HHB13444</strain>
    </source>
</reference>
<feature type="non-terminal residue" evidence="1">
    <location>
        <position position="1"/>
    </location>
</feature>
<dbReference type="InParanoid" id="A0A5C3P092"/>
<protein>
    <recommendedName>
        <fullName evidence="3">Retrotransposon gag domain-containing protein</fullName>
    </recommendedName>
</protein>
<keyword evidence="2" id="KW-1185">Reference proteome</keyword>
<evidence type="ECO:0000313" key="1">
    <source>
        <dbReference type="EMBL" id="TFK79163.1"/>
    </source>
</evidence>
<name>A0A5C3P092_9APHY</name>
<accession>A0A5C3P092</accession>
<dbReference type="STRING" id="1314778.A0A5C3P092"/>
<dbReference type="Proteomes" id="UP000308197">
    <property type="component" value="Unassembled WGS sequence"/>
</dbReference>
<feature type="non-terminal residue" evidence="1">
    <location>
        <position position="157"/>
    </location>
</feature>
<organism evidence="1 2">
    <name type="scientific">Polyporus arcularius HHB13444</name>
    <dbReference type="NCBI Taxonomy" id="1314778"/>
    <lineage>
        <taxon>Eukaryota</taxon>
        <taxon>Fungi</taxon>
        <taxon>Dikarya</taxon>
        <taxon>Basidiomycota</taxon>
        <taxon>Agaricomycotina</taxon>
        <taxon>Agaricomycetes</taxon>
        <taxon>Polyporales</taxon>
        <taxon>Polyporaceae</taxon>
        <taxon>Polyporus</taxon>
    </lineage>
</organism>
<gene>
    <name evidence="1" type="ORF">K466DRAFT_467392</name>
</gene>
<evidence type="ECO:0008006" key="3">
    <source>
        <dbReference type="Google" id="ProtNLM"/>
    </source>
</evidence>
<dbReference type="AlphaFoldDB" id="A0A5C3P092"/>
<proteinExistence type="predicted"/>